<evidence type="ECO:0000313" key="11">
    <source>
        <dbReference type="Proteomes" id="UP000239649"/>
    </source>
</evidence>
<feature type="chain" id="PRO_5015129189" evidence="7">
    <location>
        <begin position="21"/>
        <end position="441"/>
    </location>
</feature>
<dbReference type="PANTHER" id="PTHR21229">
    <property type="entry name" value="LUNG SEVEN TRANSMEMBRANE RECEPTOR"/>
    <property type="match status" value="1"/>
</dbReference>
<feature type="transmembrane region" description="Helical" evidence="6">
    <location>
        <begin position="246"/>
        <end position="272"/>
    </location>
</feature>
<dbReference type="Proteomes" id="UP000239649">
    <property type="component" value="Unassembled WGS sequence"/>
</dbReference>
<evidence type="ECO:0000259" key="9">
    <source>
        <dbReference type="Pfam" id="PF21904"/>
    </source>
</evidence>
<organism evidence="10 11">
    <name type="scientific">Micractinium conductrix</name>
    <dbReference type="NCBI Taxonomy" id="554055"/>
    <lineage>
        <taxon>Eukaryota</taxon>
        <taxon>Viridiplantae</taxon>
        <taxon>Chlorophyta</taxon>
        <taxon>core chlorophytes</taxon>
        <taxon>Trebouxiophyceae</taxon>
        <taxon>Chlorellales</taxon>
        <taxon>Chlorellaceae</taxon>
        <taxon>Chlorella clade</taxon>
        <taxon>Micractinium</taxon>
    </lineage>
</organism>
<keyword evidence="3 7" id="KW-0732">Signal</keyword>
<dbReference type="PANTHER" id="PTHR21229:SF2">
    <property type="entry name" value="RE59932P"/>
    <property type="match status" value="1"/>
</dbReference>
<proteinExistence type="predicted"/>
<dbReference type="InterPro" id="IPR053937">
    <property type="entry name" value="GOST_TM"/>
</dbReference>
<evidence type="ECO:0000256" key="1">
    <source>
        <dbReference type="ARBA" id="ARBA00004141"/>
    </source>
</evidence>
<dbReference type="GO" id="GO:0016020">
    <property type="term" value="C:membrane"/>
    <property type="evidence" value="ECO:0007669"/>
    <property type="project" value="UniProtKB-SubCell"/>
</dbReference>
<feature type="transmembrane region" description="Helical" evidence="6">
    <location>
        <begin position="284"/>
        <end position="302"/>
    </location>
</feature>
<evidence type="ECO:0000256" key="3">
    <source>
        <dbReference type="ARBA" id="ARBA00022729"/>
    </source>
</evidence>
<dbReference type="OrthoDB" id="29657at2759"/>
<keyword evidence="10" id="KW-0675">Receptor</keyword>
<evidence type="ECO:0000256" key="5">
    <source>
        <dbReference type="ARBA" id="ARBA00023136"/>
    </source>
</evidence>
<keyword evidence="11" id="KW-1185">Reference proteome</keyword>
<evidence type="ECO:0000256" key="6">
    <source>
        <dbReference type="SAM" id="Phobius"/>
    </source>
</evidence>
<feature type="transmembrane region" description="Helical" evidence="6">
    <location>
        <begin position="388"/>
        <end position="408"/>
    </location>
</feature>
<dbReference type="GO" id="GO:0005794">
    <property type="term" value="C:Golgi apparatus"/>
    <property type="evidence" value="ECO:0007669"/>
    <property type="project" value="TreeGrafter"/>
</dbReference>
<feature type="transmembrane region" description="Helical" evidence="6">
    <location>
        <begin position="213"/>
        <end position="234"/>
    </location>
</feature>
<dbReference type="InterPro" id="IPR054103">
    <property type="entry name" value="CAND6-7_N"/>
</dbReference>
<dbReference type="InterPro" id="IPR009637">
    <property type="entry name" value="GPR107/GPR108-like"/>
</dbReference>
<keyword evidence="5 6" id="KW-0472">Membrane</keyword>
<dbReference type="Pfam" id="PF21904">
    <property type="entry name" value="CAND6-7_N"/>
    <property type="match status" value="1"/>
</dbReference>
<feature type="signal peptide" evidence="7">
    <location>
        <begin position="1"/>
        <end position="20"/>
    </location>
</feature>
<keyword evidence="4 6" id="KW-1133">Transmembrane helix</keyword>
<dbReference type="AlphaFoldDB" id="A0A2P6V1L5"/>
<name>A0A2P6V1L5_9CHLO</name>
<feature type="transmembrane region" description="Helical" evidence="6">
    <location>
        <begin position="180"/>
        <end position="201"/>
    </location>
</feature>
<evidence type="ECO:0000256" key="4">
    <source>
        <dbReference type="ARBA" id="ARBA00022989"/>
    </source>
</evidence>
<protein>
    <submittedName>
        <fullName evidence="10">G -coupled seven transmembrane receptor</fullName>
    </submittedName>
</protein>
<comment type="subcellular location">
    <subcellularLocation>
        <location evidence="1">Membrane</location>
        <topology evidence="1">Multi-pass membrane protein</topology>
    </subcellularLocation>
</comment>
<feature type="domain" description="CAND6/7 N-terminal" evidence="9">
    <location>
        <begin position="26"/>
        <end position="162"/>
    </location>
</feature>
<feature type="transmembrane region" description="Helical" evidence="6">
    <location>
        <begin position="359"/>
        <end position="382"/>
    </location>
</feature>
<sequence length="441" mass="49578">MRSGLVLALLLLALGSAVEARHTLAKIRRDDRSLILVAQPLGFGEGGRLNITVSNFELWRPGNASGTKTGPFHKIGFFITTPAAEGQLELDLAEHKCPLDSKDITITLFTFDALDPESGAVTREFRLADMLLDYTGGEFSLFFANCEQDSAIDFNIEVSLYNVRGDRIDYLPVGEDMLPFIYFTMFVLFTTLGVVWTGMVIKGGGDSHKIHYLMIVLITFKSLTVLSQAFMFHTISIYGDAEGWNIAFYIFTACRSLLFFVVVILLATGWSYMKPFISDKEKKLLMVVIPLQAIANVAIIYLDEFTPAAESWFTWRDILHLVDIVCCCLVLFPIVWSIKQLRDASETDGKVVRTLVKLTLFRQFYIMVVCYIYFTRIIVYLLESTLPYPYIWLAAAASELATLAFYIASGISFRPMPAGANPYFQLTEEEAIELTKADEDP</sequence>
<feature type="transmembrane region" description="Helical" evidence="6">
    <location>
        <begin position="318"/>
        <end position="338"/>
    </location>
</feature>
<keyword evidence="2 6" id="KW-0812">Transmembrane</keyword>
<dbReference type="Pfam" id="PF06814">
    <property type="entry name" value="GOST_TM"/>
    <property type="match status" value="1"/>
</dbReference>
<evidence type="ECO:0000256" key="7">
    <source>
        <dbReference type="SAM" id="SignalP"/>
    </source>
</evidence>
<comment type="caution">
    <text evidence="10">The sequence shown here is derived from an EMBL/GenBank/DDBJ whole genome shotgun (WGS) entry which is preliminary data.</text>
</comment>
<evidence type="ECO:0000259" key="8">
    <source>
        <dbReference type="Pfam" id="PF06814"/>
    </source>
</evidence>
<feature type="domain" description="GOST seven transmembrane" evidence="8">
    <location>
        <begin position="179"/>
        <end position="378"/>
    </location>
</feature>
<evidence type="ECO:0000256" key="2">
    <source>
        <dbReference type="ARBA" id="ARBA00022692"/>
    </source>
</evidence>
<gene>
    <name evidence="10" type="ORF">C2E20_8398</name>
</gene>
<reference evidence="10 11" key="1">
    <citation type="journal article" date="2018" name="Plant J.">
        <title>Genome sequences of Chlorella sorokiniana UTEX 1602 and Micractinium conductrix SAG 241.80: implications to maltose excretion by a green alga.</title>
        <authorList>
            <person name="Arriola M.B."/>
            <person name="Velmurugan N."/>
            <person name="Zhang Y."/>
            <person name="Plunkett M.H."/>
            <person name="Hondzo H."/>
            <person name="Barney B.M."/>
        </authorList>
    </citation>
    <scope>NUCLEOTIDE SEQUENCE [LARGE SCALE GENOMIC DNA]</scope>
    <source>
        <strain evidence="10 11">SAG 241.80</strain>
    </source>
</reference>
<evidence type="ECO:0000313" key="10">
    <source>
        <dbReference type="EMBL" id="PSC67979.1"/>
    </source>
</evidence>
<accession>A0A2P6V1L5</accession>
<dbReference type="EMBL" id="LHPF02000044">
    <property type="protein sequence ID" value="PSC67979.1"/>
    <property type="molecule type" value="Genomic_DNA"/>
</dbReference>